<comment type="caution">
    <text evidence="7">The sequence shown here is derived from an EMBL/GenBank/DDBJ whole genome shotgun (WGS) entry which is preliminary data.</text>
</comment>
<comment type="function">
    <text evidence="4">Part of the outer membrane protein assembly complex, which is involved in assembly and insertion of beta-barrel proteins into the outer membrane.</text>
</comment>
<organism evidence="7 8">
    <name type="scientific">Snodgrassella alvi</name>
    <dbReference type="NCBI Taxonomy" id="1196083"/>
    <lineage>
        <taxon>Bacteria</taxon>
        <taxon>Pseudomonadati</taxon>
        <taxon>Pseudomonadota</taxon>
        <taxon>Betaproteobacteria</taxon>
        <taxon>Neisseriales</taxon>
        <taxon>Neisseriaceae</taxon>
        <taxon>Snodgrassella</taxon>
    </lineage>
</organism>
<comment type="subunit">
    <text evidence="4">Part of the Bam complex.</text>
</comment>
<feature type="chain" id="PRO_5015014593" description="Outer membrane protein assembly factor BamE" evidence="5">
    <location>
        <begin position="25"/>
        <end position="127"/>
    </location>
</feature>
<evidence type="ECO:0000256" key="2">
    <source>
        <dbReference type="ARBA" id="ARBA00023136"/>
    </source>
</evidence>
<comment type="similarity">
    <text evidence="4">Belongs to the BamE family.</text>
</comment>
<feature type="signal peptide" evidence="5">
    <location>
        <begin position="1"/>
        <end position="24"/>
    </location>
</feature>
<evidence type="ECO:0000256" key="5">
    <source>
        <dbReference type="SAM" id="SignalP"/>
    </source>
</evidence>
<proteinExistence type="inferred from homology"/>
<name>A0A2N9WRX1_9NEIS</name>
<dbReference type="GO" id="GO:0030674">
    <property type="term" value="F:protein-macromolecule adaptor activity"/>
    <property type="evidence" value="ECO:0007669"/>
    <property type="project" value="TreeGrafter"/>
</dbReference>
<keyword evidence="4" id="KW-0564">Palmitate</keyword>
<dbReference type="HAMAP" id="MF_00925">
    <property type="entry name" value="OM_assembly_BamE"/>
    <property type="match status" value="1"/>
</dbReference>
<dbReference type="GO" id="GO:0051205">
    <property type="term" value="P:protein insertion into membrane"/>
    <property type="evidence" value="ECO:0007669"/>
    <property type="project" value="UniProtKB-UniRule"/>
</dbReference>
<dbReference type="RefSeq" id="WP_100114092.1">
    <property type="nucleotide sequence ID" value="NZ_MDVB01000110.1"/>
</dbReference>
<evidence type="ECO:0000256" key="4">
    <source>
        <dbReference type="HAMAP-Rule" id="MF_00925"/>
    </source>
</evidence>
<protein>
    <recommendedName>
        <fullName evidence="4">Outer membrane protein assembly factor BamE</fullName>
    </recommendedName>
</protein>
<keyword evidence="3 4" id="KW-0998">Cell outer membrane</keyword>
<accession>A0A2N9WRX1</accession>
<keyword evidence="1 4" id="KW-0732">Signal</keyword>
<dbReference type="Proteomes" id="UP000231293">
    <property type="component" value="Unassembled WGS sequence"/>
</dbReference>
<gene>
    <name evidence="4" type="primary">bamE</name>
    <name evidence="7" type="ORF">BGI32_11790</name>
</gene>
<dbReference type="PROSITE" id="PS51257">
    <property type="entry name" value="PROKAR_LIPOPROTEIN"/>
    <property type="match status" value="1"/>
</dbReference>
<dbReference type="PANTHER" id="PTHR37482">
    <property type="entry name" value="OUTER MEMBRANE PROTEIN ASSEMBLY FACTOR BAME"/>
    <property type="match status" value="1"/>
</dbReference>
<dbReference type="AlphaFoldDB" id="A0A2N9WRX1"/>
<dbReference type="Gene3D" id="3.30.1450.10">
    <property type="match status" value="1"/>
</dbReference>
<evidence type="ECO:0000313" key="7">
    <source>
        <dbReference type="EMBL" id="PIT13035.1"/>
    </source>
</evidence>
<keyword evidence="2 4" id="KW-0472">Membrane</keyword>
<dbReference type="GO" id="GO:0043165">
    <property type="term" value="P:Gram-negative-bacterium-type cell outer membrane assembly"/>
    <property type="evidence" value="ECO:0007669"/>
    <property type="project" value="UniProtKB-UniRule"/>
</dbReference>
<dbReference type="EMBL" id="MDVB01000110">
    <property type="protein sequence ID" value="PIT13035.1"/>
    <property type="molecule type" value="Genomic_DNA"/>
</dbReference>
<dbReference type="PANTHER" id="PTHR37482:SF1">
    <property type="entry name" value="OUTER MEMBRANE PROTEIN ASSEMBLY FACTOR BAME"/>
    <property type="match status" value="1"/>
</dbReference>
<feature type="domain" description="Outer membrane protein assembly factor BamE" evidence="6">
    <location>
        <begin position="39"/>
        <end position="103"/>
    </location>
</feature>
<dbReference type="Pfam" id="PF04355">
    <property type="entry name" value="BamE"/>
    <property type="match status" value="1"/>
</dbReference>
<dbReference type="InterPro" id="IPR037873">
    <property type="entry name" value="BamE-like"/>
</dbReference>
<dbReference type="InterPro" id="IPR007450">
    <property type="entry name" value="BamE_dom"/>
</dbReference>
<evidence type="ECO:0000259" key="6">
    <source>
        <dbReference type="Pfam" id="PF04355"/>
    </source>
</evidence>
<dbReference type="InterPro" id="IPR026592">
    <property type="entry name" value="BamE"/>
</dbReference>
<evidence type="ECO:0000256" key="3">
    <source>
        <dbReference type="ARBA" id="ARBA00023237"/>
    </source>
</evidence>
<dbReference type="GO" id="GO:1990063">
    <property type="term" value="C:Bam protein complex"/>
    <property type="evidence" value="ECO:0007669"/>
    <property type="project" value="TreeGrafter"/>
</dbReference>
<sequence>MKKIYCLLAVAALGLSACSTTKLAQIPSYKLKIIQGNELLDQNVVNSLQPGMSREQVQMLLGTPLLRDPFHANRWDYLYVITRASEIQEERKLTLYFDANGKLIHAEGDVITAQRQPITTAVPEKTE</sequence>
<reference evidence="7 8" key="1">
    <citation type="journal article" date="2017" name="MBio">
        <title>Type VI secretion-mediated competition in the bee gut microbiome.</title>
        <authorList>
            <person name="Steele M.I."/>
            <person name="Kwong W.K."/>
            <person name="Powell J.E."/>
            <person name="Whiteley M."/>
            <person name="Moran N.A."/>
        </authorList>
    </citation>
    <scope>NUCLEOTIDE SEQUENCE [LARGE SCALE GENOMIC DNA]</scope>
    <source>
        <strain evidence="7 8">App2-2</strain>
    </source>
</reference>
<comment type="subcellular location">
    <subcellularLocation>
        <location evidence="4">Cell outer membrane</location>
        <topology evidence="4">Lipid-anchor</topology>
    </subcellularLocation>
</comment>
<keyword evidence="4" id="KW-0449">Lipoprotein</keyword>
<evidence type="ECO:0000313" key="8">
    <source>
        <dbReference type="Proteomes" id="UP000231293"/>
    </source>
</evidence>
<evidence type="ECO:0000256" key="1">
    <source>
        <dbReference type="ARBA" id="ARBA00022729"/>
    </source>
</evidence>